<organism evidence="2 3">
    <name type="scientific">Pythium insidiosum</name>
    <name type="common">Pythiosis disease agent</name>
    <dbReference type="NCBI Taxonomy" id="114742"/>
    <lineage>
        <taxon>Eukaryota</taxon>
        <taxon>Sar</taxon>
        <taxon>Stramenopiles</taxon>
        <taxon>Oomycota</taxon>
        <taxon>Peronosporomycetes</taxon>
        <taxon>Pythiales</taxon>
        <taxon>Pythiaceae</taxon>
        <taxon>Pythium</taxon>
    </lineage>
</organism>
<dbReference type="AlphaFoldDB" id="A0AAD5Q511"/>
<gene>
    <name evidence="2" type="ORF">P43SY_000056</name>
</gene>
<feature type="compositionally biased region" description="Acidic residues" evidence="1">
    <location>
        <begin position="41"/>
        <end position="50"/>
    </location>
</feature>
<dbReference type="EMBL" id="JAKCXM010000432">
    <property type="protein sequence ID" value="KAJ0394136.1"/>
    <property type="molecule type" value="Genomic_DNA"/>
</dbReference>
<accession>A0AAD5Q511</accession>
<reference evidence="2" key="1">
    <citation type="submission" date="2021-12" db="EMBL/GenBank/DDBJ databases">
        <title>Prjna785345.</title>
        <authorList>
            <person name="Rujirawat T."/>
            <person name="Krajaejun T."/>
        </authorList>
    </citation>
    <scope>NUCLEOTIDE SEQUENCE</scope>
    <source>
        <strain evidence="2">Pi057C3</strain>
    </source>
</reference>
<proteinExistence type="predicted"/>
<feature type="region of interest" description="Disordered" evidence="1">
    <location>
        <begin position="306"/>
        <end position="329"/>
    </location>
</feature>
<dbReference type="PANTHER" id="PTHR37067:SF3">
    <property type="entry name" value="PX DOMAIN-CONTAINING PROTEIN"/>
    <property type="match status" value="1"/>
</dbReference>
<feature type="compositionally biased region" description="Low complexity" evidence="1">
    <location>
        <begin position="306"/>
        <end position="323"/>
    </location>
</feature>
<dbReference type="PANTHER" id="PTHR37067">
    <property type="entry name" value="PX DOMAIN-CONTAINING PROTEIN"/>
    <property type="match status" value="1"/>
</dbReference>
<protein>
    <submittedName>
        <fullName evidence="2">Uncharacterized protein</fullName>
    </submittedName>
</protein>
<evidence type="ECO:0000313" key="2">
    <source>
        <dbReference type="EMBL" id="KAJ0394136.1"/>
    </source>
</evidence>
<keyword evidence="3" id="KW-1185">Reference proteome</keyword>
<evidence type="ECO:0000313" key="3">
    <source>
        <dbReference type="Proteomes" id="UP001209570"/>
    </source>
</evidence>
<feature type="compositionally biased region" description="Low complexity" evidence="1">
    <location>
        <begin position="51"/>
        <end position="62"/>
    </location>
</feature>
<comment type="caution">
    <text evidence="2">The sequence shown here is derived from an EMBL/GenBank/DDBJ whole genome shotgun (WGS) entry which is preliminary data.</text>
</comment>
<dbReference type="Proteomes" id="UP001209570">
    <property type="component" value="Unassembled WGS sequence"/>
</dbReference>
<feature type="region of interest" description="Disordered" evidence="1">
    <location>
        <begin position="1"/>
        <end position="65"/>
    </location>
</feature>
<feature type="compositionally biased region" description="Low complexity" evidence="1">
    <location>
        <begin position="1"/>
        <end position="14"/>
    </location>
</feature>
<evidence type="ECO:0000256" key="1">
    <source>
        <dbReference type="SAM" id="MobiDB-lite"/>
    </source>
</evidence>
<name>A0AAD5Q511_PYTIN</name>
<sequence>MSSTGASSTAATSADGHHEKTAPSSSHGPPPSDAPRGRSDDDAEPDDGPEDAASSGADGGSALARRPTSFQPAHALRFGLEVIARDDATGAVTSALCLFCKHFGREPKPGAKRRATTNFKYFKGTFRTDQYVQHHRLQHPVKWAAYEAASPKDKQVFFPRHVIPVDREVSLAAAAVAKRRKKQTSPGRFAPTMAAIKGYILSQSELIESIGHPPATHAADETVIVARWLTERRVRVRKLLDDRQPSCRPPDEWWLSLAIFDWLADSTQHCLEQVSLACSSSWTQQIQFIMALVVVVEEAFHVHATAAETQQSDDSAMPASSSPPRSPDITARGVREFIPELGSFVAGLLTTLNQAGDLEPVLRTISDATTAFLWTLRDGLEHAKGCSEFEPLSSTPVQVYPHELAQLSGKEFAALVESAWPRLQAMHSDEQRDALEQEHQALKRAAREKDFLSALEDAATAQNIPADTPAETFTRAWGLTDGRFRGLHAFAGGLATLRFSCDSRATGASTTRHVNVVALDEAWTLDAQAPLHAAQCGSLERAIGSDMY</sequence>